<sequence length="399" mass="46970">MKFLSRRTEKKDFKNAKILLNNCEYEKSLKIFCSLLKKEYHPFLVLWNLSIICEKINKLDWLLKIVDNLIINSKFNYCDLLIHKANILFLKKDYEGSLICSDEVLNYQNDNKWAYLYKCRSLHALDAMNDFSALINEINNSKDSFLIYNGAYFFYEIGMYDESISCLDKCLLLEPNENVWRTKGDVLHDLAKFEDSLNAYEKSLSIEPSVIAWNNKGVVYNSLRKYEKAIICFDKCFDLNESYWEAIINKTKSYFELGDLDSAEYNCKLALKISQDNCRIWSTYATVLQESGKFEESLVAYDNALSLCPDDFESILYKMRLLYVTDYDFEELLIYANKVLEIENDNSFGWVCKFKALEKLNRFDELMLAYDKAFEIFPNDEELIKDKKVRISRMNADSN</sequence>
<keyword evidence="1" id="KW-0677">Repeat</keyword>
<dbReference type="PANTHER" id="PTHR44943:SF8">
    <property type="entry name" value="TPR REPEAT-CONTAINING PROTEIN MJ0263"/>
    <property type="match status" value="1"/>
</dbReference>
<evidence type="ECO:0000313" key="5">
    <source>
        <dbReference type="Proteomes" id="UP000251717"/>
    </source>
</evidence>
<dbReference type="EMBL" id="MZGS01000016">
    <property type="protein sequence ID" value="PWB88015.1"/>
    <property type="molecule type" value="Genomic_DNA"/>
</dbReference>
<dbReference type="Pfam" id="PF13181">
    <property type="entry name" value="TPR_8"/>
    <property type="match status" value="2"/>
</dbReference>
<protein>
    <submittedName>
        <fullName evidence="4">Tetratricopeptide repeat protein</fullName>
    </submittedName>
</protein>
<dbReference type="SMART" id="SM00028">
    <property type="entry name" value="TPR"/>
    <property type="match status" value="7"/>
</dbReference>
<keyword evidence="5" id="KW-1185">Reference proteome</keyword>
<dbReference type="InterPro" id="IPR011990">
    <property type="entry name" value="TPR-like_helical_dom_sf"/>
</dbReference>
<evidence type="ECO:0000256" key="3">
    <source>
        <dbReference type="PROSITE-ProRule" id="PRU00339"/>
    </source>
</evidence>
<dbReference type="Proteomes" id="UP000251717">
    <property type="component" value="Unassembled WGS sequence"/>
</dbReference>
<dbReference type="PROSITE" id="PS50005">
    <property type="entry name" value="TPR"/>
    <property type="match status" value="2"/>
</dbReference>
<evidence type="ECO:0000256" key="1">
    <source>
        <dbReference type="ARBA" id="ARBA00022737"/>
    </source>
</evidence>
<proteinExistence type="predicted"/>
<dbReference type="AlphaFoldDB" id="A0A315XNU8"/>
<reference evidence="4 5" key="1">
    <citation type="submission" date="2017-03" db="EMBL/GenBank/DDBJ databases">
        <title>Genome sequence of Methanobrevibacter thaueri.</title>
        <authorList>
            <person name="Poehlein A."/>
            <person name="Seedorf H."/>
            <person name="Daniel R."/>
        </authorList>
    </citation>
    <scope>NUCLEOTIDE SEQUENCE [LARGE SCALE GENOMIC DNA]</scope>
    <source>
        <strain evidence="4 5">DSM 11995</strain>
    </source>
</reference>
<dbReference type="RefSeq" id="WP_116591569.1">
    <property type="nucleotide sequence ID" value="NZ_MZGS01000016.1"/>
</dbReference>
<dbReference type="InterPro" id="IPR051685">
    <property type="entry name" value="Ycf3/AcsC/BcsC/TPR_MFPF"/>
</dbReference>
<keyword evidence="2 3" id="KW-0802">TPR repeat</keyword>
<dbReference type="Gene3D" id="1.25.40.10">
    <property type="entry name" value="Tetratricopeptide repeat domain"/>
    <property type="match status" value="3"/>
</dbReference>
<dbReference type="PANTHER" id="PTHR44943">
    <property type="entry name" value="CELLULOSE SYNTHASE OPERON PROTEIN C"/>
    <property type="match status" value="1"/>
</dbReference>
<dbReference type="SUPFAM" id="SSF48452">
    <property type="entry name" value="TPR-like"/>
    <property type="match status" value="2"/>
</dbReference>
<feature type="repeat" description="TPR" evidence="3">
    <location>
        <begin position="278"/>
        <end position="311"/>
    </location>
</feature>
<accession>A0A315XNU8</accession>
<feature type="repeat" description="TPR" evidence="3">
    <location>
        <begin position="210"/>
        <end position="243"/>
    </location>
</feature>
<organism evidence="4 5">
    <name type="scientific">Methanobrevibacter thaueri</name>
    <dbReference type="NCBI Taxonomy" id="190975"/>
    <lineage>
        <taxon>Archaea</taxon>
        <taxon>Methanobacteriati</taxon>
        <taxon>Methanobacteriota</taxon>
        <taxon>Methanomada group</taxon>
        <taxon>Methanobacteria</taxon>
        <taxon>Methanobacteriales</taxon>
        <taxon>Methanobacteriaceae</taxon>
        <taxon>Methanobrevibacter</taxon>
    </lineage>
</organism>
<evidence type="ECO:0000256" key="2">
    <source>
        <dbReference type="ARBA" id="ARBA00022803"/>
    </source>
</evidence>
<gene>
    <name evidence="4" type="ORF">MBBTH_06020</name>
</gene>
<comment type="caution">
    <text evidence="4">The sequence shown here is derived from an EMBL/GenBank/DDBJ whole genome shotgun (WGS) entry which is preliminary data.</text>
</comment>
<dbReference type="Pfam" id="PF00515">
    <property type="entry name" value="TPR_1"/>
    <property type="match status" value="1"/>
</dbReference>
<dbReference type="OrthoDB" id="74393at2157"/>
<dbReference type="InterPro" id="IPR019734">
    <property type="entry name" value="TPR_rpt"/>
</dbReference>
<evidence type="ECO:0000313" key="4">
    <source>
        <dbReference type="EMBL" id="PWB88015.1"/>
    </source>
</evidence>
<name>A0A315XNU8_9EURY</name>